<evidence type="ECO:0000256" key="1">
    <source>
        <dbReference type="ARBA" id="ARBA00004651"/>
    </source>
</evidence>
<feature type="transmembrane region" description="Helical" evidence="9">
    <location>
        <begin position="212"/>
        <end position="237"/>
    </location>
</feature>
<dbReference type="NCBIfam" id="NF002350">
    <property type="entry name" value="PRK01315.1"/>
    <property type="match status" value="1"/>
</dbReference>
<evidence type="ECO:0000256" key="9">
    <source>
        <dbReference type="SAM" id="Phobius"/>
    </source>
</evidence>
<evidence type="ECO:0000256" key="6">
    <source>
        <dbReference type="ARBA" id="ARBA00022989"/>
    </source>
</evidence>
<dbReference type="GO" id="GO:0051205">
    <property type="term" value="P:protein insertion into membrane"/>
    <property type="evidence" value="ECO:0007669"/>
    <property type="project" value="TreeGrafter"/>
</dbReference>
<dbReference type="NCBIfam" id="TIGR03592">
    <property type="entry name" value="yidC_oxa1_cterm"/>
    <property type="match status" value="1"/>
</dbReference>
<evidence type="ECO:0000313" key="11">
    <source>
        <dbReference type="EMBL" id="CAB4946146.1"/>
    </source>
</evidence>
<proteinExistence type="predicted"/>
<evidence type="ECO:0000256" key="5">
    <source>
        <dbReference type="ARBA" id="ARBA00022927"/>
    </source>
</evidence>
<reference evidence="11" key="1">
    <citation type="submission" date="2020-05" db="EMBL/GenBank/DDBJ databases">
        <authorList>
            <person name="Chiriac C."/>
            <person name="Salcher M."/>
            <person name="Ghai R."/>
            <person name="Kavagutti S V."/>
        </authorList>
    </citation>
    <scope>NUCLEOTIDE SEQUENCE</scope>
</reference>
<dbReference type="AlphaFoldDB" id="A0A6J7JRV7"/>
<keyword evidence="5" id="KW-0653">Protein transport</keyword>
<evidence type="ECO:0000259" key="10">
    <source>
        <dbReference type="Pfam" id="PF02096"/>
    </source>
</evidence>
<dbReference type="CDD" id="cd20070">
    <property type="entry name" value="5TM_YidC_Alb3"/>
    <property type="match status" value="1"/>
</dbReference>
<dbReference type="GO" id="GO:0032977">
    <property type="term" value="F:membrane insertase activity"/>
    <property type="evidence" value="ECO:0007669"/>
    <property type="project" value="InterPro"/>
</dbReference>
<keyword evidence="8" id="KW-0143">Chaperone</keyword>
<dbReference type="Pfam" id="PF02096">
    <property type="entry name" value="60KD_IMP"/>
    <property type="match status" value="1"/>
</dbReference>
<accession>A0A6J7JRV7</accession>
<dbReference type="InterPro" id="IPR001708">
    <property type="entry name" value="YidC/ALB3/OXA1/COX18"/>
</dbReference>
<dbReference type="InterPro" id="IPR028055">
    <property type="entry name" value="YidC/Oxa/ALB_C"/>
</dbReference>
<protein>
    <submittedName>
        <fullName evidence="11">Unannotated protein</fullName>
    </submittedName>
</protein>
<keyword evidence="7 9" id="KW-0472">Membrane</keyword>
<evidence type="ECO:0000256" key="2">
    <source>
        <dbReference type="ARBA" id="ARBA00022448"/>
    </source>
</evidence>
<dbReference type="PANTHER" id="PTHR12428">
    <property type="entry name" value="OXA1"/>
    <property type="match status" value="1"/>
</dbReference>
<evidence type="ECO:0000256" key="7">
    <source>
        <dbReference type="ARBA" id="ARBA00023136"/>
    </source>
</evidence>
<comment type="subcellular location">
    <subcellularLocation>
        <location evidence="1">Cell membrane</location>
        <topology evidence="1">Multi-pass membrane protein</topology>
    </subcellularLocation>
</comment>
<dbReference type="PANTHER" id="PTHR12428:SF65">
    <property type="entry name" value="CYTOCHROME C OXIDASE ASSEMBLY PROTEIN COX18, MITOCHONDRIAL"/>
    <property type="match status" value="1"/>
</dbReference>
<evidence type="ECO:0000256" key="4">
    <source>
        <dbReference type="ARBA" id="ARBA00022692"/>
    </source>
</evidence>
<dbReference type="EMBL" id="CAFBNO010000002">
    <property type="protein sequence ID" value="CAB4946146.1"/>
    <property type="molecule type" value="Genomic_DNA"/>
</dbReference>
<feature type="transmembrane region" description="Helical" evidence="9">
    <location>
        <begin position="168"/>
        <end position="187"/>
    </location>
</feature>
<organism evidence="11">
    <name type="scientific">freshwater metagenome</name>
    <dbReference type="NCBI Taxonomy" id="449393"/>
    <lineage>
        <taxon>unclassified sequences</taxon>
        <taxon>metagenomes</taxon>
        <taxon>ecological metagenomes</taxon>
    </lineage>
</organism>
<evidence type="ECO:0000256" key="3">
    <source>
        <dbReference type="ARBA" id="ARBA00022475"/>
    </source>
</evidence>
<sequence>MDILLPIKWVIELILSTFHTVFTFLGLQSSWGVTWVLSIVCLVLVVRTALIPIFVRQIKSQRNMMLVQPELAKLQKKYKGKQDRESKEKFAQEQMALYKRTGSNPLSSCLPMLLQMPIFFSLFSVLQTASRGEKGVAFMGTDLAKSFMDSSFLGAPLKHSLSTAEGNVSVFVLGITMIVAMTASQFITQKQIMAKNQNAATQTSQYMQTQKIMLYAFPLIFMVSGIAFPLGLMFYWLTSNFWTMGQQYFVIRRMPTPGSKAFEERQTRLAKKGKVAEVIEELESEAETIDIVRENSQRAQPVSKKRNKKR</sequence>
<dbReference type="GO" id="GO:0005886">
    <property type="term" value="C:plasma membrane"/>
    <property type="evidence" value="ECO:0007669"/>
    <property type="project" value="UniProtKB-SubCell"/>
</dbReference>
<feature type="transmembrane region" description="Helical" evidence="9">
    <location>
        <begin position="33"/>
        <end position="55"/>
    </location>
</feature>
<dbReference type="GO" id="GO:0015031">
    <property type="term" value="P:protein transport"/>
    <property type="evidence" value="ECO:0007669"/>
    <property type="project" value="UniProtKB-KW"/>
</dbReference>
<keyword evidence="6 9" id="KW-1133">Transmembrane helix</keyword>
<evidence type="ECO:0000256" key="8">
    <source>
        <dbReference type="ARBA" id="ARBA00023186"/>
    </source>
</evidence>
<keyword evidence="3" id="KW-1003">Cell membrane</keyword>
<gene>
    <name evidence="11" type="ORF">UFOPK3837_00130</name>
</gene>
<feature type="domain" description="Membrane insertase YidC/Oxa/ALB C-terminal" evidence="10">
    <location>
        <begin position="35"/>
        <end position="251"/>
    </location>
</feature>
<dbReference type="InterPro" id="IPR047196">
    <property type="entry name" value="YidC_ALB_C"/>
</dbReference>
<keyword evidence="4 9" id="KW-0812">Transmembrane</keyword>
<feature type="transmembrane region" description="Helical" evidence="9">
    <location>
        <begin position="9"/>
        <end position="27"/>
    </location>
</feature>
<keyword evidence="2" id="KW-0813">Transport</keyword>
<name>A0A6J7JRV7_9ZZZZ</name>